<sequence>MAARKVLTRAESQAQTRQELLDAAEPLFLEKGYHATSIAAIAEAAGRTVGAVYSNFEGKEELCLEVLKSRYLNELARFMNKVVQSDGSVEGRLAAMTSWISELTDETRFVILTAEYLTSTFSDEGQTAANRELLDRIRDSVGVIIEDALPDKVSVSNPLVQEGVDSTLATALGLGVSRAAGLIDGEQLAAMMAGTLRMWLDRIEQASRITLT</sequence>
<evidence type="ECO:0000313" key="6">
    <source>
        <dbReference type="EMBL" id="EUA49736.1"/>
    </source>
</evidence>
<evidence type="ECO:0000313" key="7">
    <source>
        <dbReference type="Proteomes" id="UP000020103"/>
    </source>
</evidence>
<dbReference type="Pfam" id="PF00440">
    <property type="entry name" value="TetR_N"/>
    <property type="match status" value="1"/>
</dbReference>
<feature type="DNA-binding region" description="H-T-H motif" evidence="4">
    <location>
        <begin position="37"/>
        <end position="56"/>
    </location>
</feature>
<keyword evidence="3" id="KW-0804">Transcription</keyword>
<evidence type="ECO:0000259" key="5">
    <source>
        <dbReference type="PROSITE" id="PS50977"/>
    </source>
</evidence>
<dbReference type="PRINTS" id="PR00455">
    <property type="entry name" value="HTHTETR"/>
</dbReference>
<dbReference type="AlphaFoldDB" id="A0A829QA67"/>
<evidence type="ECO:0000256" key="3">
    <source>
        <dbReference type="ARBA" id="ARBA00023163"/>
    </source>
</evidence>
<protein>
    <submittedName>
        <fullName evidence="6">Bacterial regulatory s, tetR family protein</fullName>
    </submittedName>
</protein>
<dbReference type="GO" id="GO:0000976">
    <property type="term" value="F:transcription cis-regulatory region binding"/>
    <property type="evidence" value="ECO:0007669"/>
    <property type="project" value="TreeGrafter"/>
</dbReference>
<dbReference type="PROSITE" id="PS50977">
    <property type="entry name" value="HTH_TETR_2"/>
    <property type="match status" value="1"/>
</dbReference>
<dbReference type="GO" id="GO:0003700">
    <property type="term" value="F:DNA-binding transcription factor activity"/>
    <property type="evidence" value="ECO:0007669"/>
    <property type="project" value="TreeGrafter"/>
</dbReference>
<dbReference type="InterPro" id="IPR050109">
    <property type="entry name" value="HTH-type_TetR-like_transc_reg"/>
</dbReference>
<dbReference type="PANTHER" id="PTHR30055:SF234">
    <property type="entry name" value="HTH-TYPE TRANSCRIPTIONAL REGULATOR BETI"/>
    <property type="match status" value="1"/>
</dbReference>
<dbReference type="InterPro" id="IPR001647">
    <property type="entry name" value="HTH_TetR"/>
</dbReference>
<name>A0A829QA67_9MYCO</name>
<dbReference type="InterPro" id="IPR009057">
    <property type="entry name" value="Homeodomain-like_sf"/>
</dbReference>
<dbReference type="SUPFAM" id="SSF46689">
    <property type="entry name" value="Homeodomain-like"/>
    <property type="match status" value="1"/>
</dbReference>
<organism evidence="6 7">
    <name type="scientific">Mycobacteroides abscessus 21</name>
    <dbReference type="NCBI Taxonomy" id="1299324"/>
    <lineage>
        <taxon>Bacteria</taxon>
        <taxon>Bacillati</taxon>
        <taxon>Actinomycetota</taxon>
        <taxon>Actinomycetes</taxon>
        <taxon>Mycobacteriales</taxon>
        <taxon>Mycobacteriaceae</taxon>
        <taxon>Mycobacteroides</taxon>
        <taxon>Mycobacteroides abscessus</taxon>
    </lineage>
</organism>
<dbReference type="Gene3D" id="1.10.357.10">
    <property type="entry name" value="Tetracycline Repressor, domain 2"/>
    <property type="match status" value="1"/>
</dbReference>
<dbReference type="Proteomes" id="UP000020103">
    <property type="component" value="Unassembled WGS sequence"/>
</dbReference>
<keyword evidence="1" id="KW-0805">Transcription regulation</keyword>
<dbReference type="EMBL" id="JAOF01000001">
    <property type="protein sequence ID" value="EUA49736.1"/>
    <property type="molecule type" value="Genomic_DNA"/>
</dbReference>
<proteinExistence type="predicted"/>
<evidence type="ECO:0000256" key="2">
    <source>
        <dbReference type="ARBA" id="ARBA00023125"/>
    </source>
</evidence>
<gene>
    <name evidence="6" type="ORF">I543_3185</name>
</gene>
<feature type="domain" description="HTH tetR-type" evidence="5">
    <location>
        <begin position="14"/>
        <end position="74"/>
    </location>
</feature>
<evidence type="ECO:0000256" key="4">
    <source>
        <dbReference type="PROSITE-ProRule" id="PRU00335"/>
    </source>
</evidence>
<keyword evidence="2 4" id="KW-0238">DNA-binding</keyword>
<dbReference type="PANTHER" id="PTHR30055">
    <property type="entry name" value="HTH-TYPE TRANSCRIPTIONAL REGULATOR RUTR"/>
    <property type="match status" value="1"/>
</dbReference>
<reference evidence="6 7" key="1">
    <citation type="submission" date="2013-12" db="EMBL/GenBank/DDBJ databases">
        <authorList>
            <person name="Madinger N."/>
            <person name="Lenaerts A."/>
            <person name="Ordway D."/>
            <person name="DeGroote M.A."/>
            <person name="Parker T."/>
            <person name="Sizemore C."/>
            <person name="Tallon L.J."/>
            <person name="Sadzewicz L.K."/>
            <person name="Sengamalay N."/>
            <person name="Fraser C.M."/>
            <person name="Hine E."/>
            <person name="Shefchek K.A."/>
            <person name="Das S.P."/>
            <person name="Tettelin H."/>
        </authorList>
    </citation>
    <scope>NUCLEOTIDE SEQUENCE [LARGE SCALE GENOMIC DNA]</scope>
    <source>
        <strain evidence="6 7">21</strain>
    </source>
</reference>
<comment type="caution">
    <text evidence="6">The sequence shown here is derived from an EMBL/GenBank/DDBJ whole genome shotgun (WGS) entry which is preliminary data.</text>
</comment>
<evidence type="ECO:0000256" key="1">
    <source>
        <dbReference type="ARBA" id="ARBA00023015"/>
    </source>
</evidence>
<accession>A0A829QA67</accession>